<dbReference type="PANTHER" id="PTHR43553">
    <property type="entry name" value="HEAVY METAL TRANSPORTER"/>
    <property type="match status" value="1"/>
</dbReference>
<feature type="domain" description="ABC transporter" evidence="6">
    <location>
        <begin position="6"/>
        <end position="236"/>
    </location>
</feature>
<dbReference type="InterPro" id="IPR050095">
    <property type="entry name" value="ECF_ABC_transporter_ATP-bd"/>
</dbReference>
<accession>A0ABT7IHP2</accession>
<dbReference type="Gene3D" id="3.40.50.300">
    <property type="entry name" value="P-loop containing nucleotide triphosphate hydrolases"/>
    <property type="match status" value="1"/>
</dbReference>
<dbReference type="PROSITE" id="PS00211">
    <property type="entry name" value="ABC_TRANSPORTER_1"/>
    <property type="match status" value="1"/>
</dbReference>
<dbReference type="PROSITE" id="PS50893">
    <property type="entry name" value="ABC_TRANSPORTER_2"/>
    <property type="match status" value="1"/>
</dbReference>
<evidence type="ECO:0000256" key="1">
    <source>
        <dbReference type="ARBA" id="ARBA00005417"/>
    </source>
</evidence>
<evidence type="ECO:0000256" key="2">
    <source>
        <dbReference type="ARBA" id="ARBA00022448"/>
    </source>
</evidence>
<name>A0ABT7IHP2_9GAMM</name>
<dbReference type="SMART" id="SM00382">
    <property type="entry name" value="AAA"/>
    <property type="match status" value="1"/>
</dbReference>
<feature type="region of interest" description="Disordered" evidence="5">
    <location>
        <begin position="225"/>
        <end position="263"/>
    </location>
</feature>
<evidence type="ECO:0000313" key="8">
    <source>
        <dbReference type="Proteomes" id="UP001227964"/>
    </source>
</evidence>
<evidence type="ECO:0000259" key="6">
    <source>
        <dbReference type="PROSITE" id="PS50893"/>
    </source>
</evidence>
<keyword evidence="3" id="KW-0547">Nucleotide-binding</keyword>
<dbReference type="CDD" id="cd03225">
    <property type="entry name" value="ABC_cobalt_CbiO_domain1"/>
    <property type="match status" value="1"/>
</dbReference>
<sequence>MTSSLLELQGVNIDRNNERLISDINFHLNPGERVTLLGANGTGKSTFLDALVGLHPLSGGDYTAFGKTLNNKSDFHQIRSKIGLVFQDSDDQLFCPSVIEDVAFGPINLGHSPRHARAIALDTLNKLGLGELSERITYKLSGGEKRLVSIATVLAMDPDIILLDEPTTGLDESARQRLIKCLAELSQALVFTSHDQDLIDQLATRAVLIKNGSFVNSILHQHPHVHVHSHKHVHSDDDLTHTPPSDPEHSSHYHPGDANRQKS</sequence>
<dbReference type="PANTHER" id="PTHR43553:SF24">
    <property type="entry name" value="ENERGY-COUPLING FACTOR TRANSPORTER ATP-BINDING PROTEIN ECFA1"/>
    <property type="match status" value="1"/>
</dbReference>
<evidence type="ECO:0000256" key="5">
    <source>
        <dbReference type="SAM" id="MobiDB-lite"/>
    </source>
</evidence>
<dbReference type="Proteomes" id="UP001227964">
    <property type="component" value="Unassembled WGS sequence"/>
</dbReference>
<proteinExistence type="inferred from homology"/>
<dbReference type="GO" id="GO:0005524">
    <property type="term" value="F:ATP binding"/>
    <property type="evidence" value="ECO:0007669"/>
    <property type="project" value="UniProtKB-KW"/>
</dbReference>
<dbReference type="SUPFAM" id="SSF52540">
    <property type="entry name" value="P-loop containing nucleoside triphosphate hydrolases"/>
    <property type="match status" value="1"/>
</dbReference>
<organism evidence="7 8">
    <name type="scientific">Marinobacter azerbaijanicus</name>
    <dbReference type="NCBI Taxonomy" id="3050455"/>
    <lineage>
        <taxon>Bacteria</taxon>
        <taxon>Pseudomonadati</taxon>
        <taxon>Pseudomonadota</taxon>
        <taxon>Gammaproteobacteria</taxon>
        <taxon>Pseudomonadales</taxon>
        <taxon>Marinobacteraceae</taxon>
        <taxon>Marinobacter</taxon>
    </lineage>
</organism>
<dbReference type="InterPro" id="IPR003439">
    <property type="entry name" value="ABC_transporter-like_ATP-bd"/>
</dbReference>
<evidence type="ECO:0000313" key="7">
    <source>
        <dbReference type="EMBL" id="MDL0433200.1"/>
    </source>
</evidence>
<dbReference type="InterPro" id="IPR027417">
    <property type="entry name" value="P-loop_NTPase"/>
</dbReference>
<dbReference type="RefSeq" id="WP_008172171.1">
    <property type="nucleotide sequence ID" value="NZ_JASSVS010000012.1"/>
</dbReference>
<feature type="compositionally biased region" description="Basic and acidic residues" evidence="5">
    <location>
        <begin position="234"/>
        <end position="263"/>
    </location>
</feature>
<comment type="similarity">
    <text evidence="1">Belongs to the ABC transporter superfamily.</text>
</comment>
<comment type="caution">
    <text evidence="7">The sequence shown here is derived from an EMBL/GenBank/DDBJ whole genome shotgun (WGS) entry which is preliminary data.</text>
</comment>
<evidence type="ECO:0000256" key="3">
    <source>
        <dbReference type="ARBA" id="ARBA00022741"/>
    </source>
</evidence>
<dbReference type="Pfam" id="PF00005">
    <property type="entry name" value="ABC_tran"/>
    <property type="match status" value="1"/>
</dbReference>
<keyword evidence="8" id="KW-1185">Reference proteome</keyword>
<dbReference type="EMBL" id="JASSVS010000012">
    <property type="protein sequence ID" value="MDL0433200.1"/>
    <property type="molecule type" value="Genomic_DNA"/>
</dbReference>
<dbReference type="InterPro" id="IPR003593">
    <property type="entry name" value="AAA+_ATPase"/>
</dbReference>
<keyword evidence="2" id="KW-0813">Transport</keyword>
<dbReference type="InterPro" id="IPR017871">
    <property type="entry name" value="ABC_transporter-like_CS"/>
</dbReference>
<keyword evidence="4 7" id="KW-0067">ATP-binding</keyword>
<reference evidence="7 8" key="1">
    <citation type="submission" date="2023-06" db="EMBL/GenBank/DDBJ databases">
        <title>Marinobacter azerbaijanicus a moderately halophilic, isolated from Urmia Lake in Azerbaijan region of Iran.</title>
        <authorList>
            <person name="Sanchez-Porro C."/>
            <person name="Aghdam E.M."/>
            <person name="Saheb S.M."/>
            <person name="Tarhriz V."/>
            <person name="Kazemi E."/>
            <person name="Ammozegar M.A."/>
            <person name="Ventosa A."/>
            <person name="Hejazi M.S."/>
        </authorList>
    </citation>
    <scope>NUCLEOTIDE SEQUENCE [LARGE SCALE GENOMIC DNA]</scope>
    <source>
        <strain evidence="7 8">TBZ242</strain>
    </source>
</reference>
<evidence type="ECO:0000256" key="4">
    <source>
        <dbReference type="ARBA" id="ARBA00022840"/>
    </source>
</evidence>
<protein>
    <submittedName>
        <fullName evidence="7">ABC transporter ATP-binding protein</fullName>
    </submittedName>
</protein>
<gene>
    <name evidence="7" type="ORF">QPM17_18835</name>
</gene>
<dbReference type="InterPro" id="IPR015856">
    <property type="entry name" value="ABC_transpr_CbiO/EcfA_su"/>
</dbReference>